<proteinExistence type="predicted"/>
<dbReference type="PANTHER" id="PTHR31672">
    <property type="entry name" value="BNACNNG10540D PROTEIN"/>
    <property type="match status" value="1"/>
</dbReference>
<dbReference type="Proteomes" id="UP000224567">
    <property type="component" value="Unassembled WGS sequence"/>
</dbReference>
<organism evidence="3 4">
    <name type="scientific">Capsicum baccatum</name>
    <name type="common">Peruvian pepper</name>
    <dbReference type="NCBI Taxonomy" id="33114"/>
    <lineage>
        <taxon>Eukaryota</taxon>
        <taxon>Viridiplantae</taxon>
        <taxon>Streptophyta</taxon>
        <taxon>Embryophyta</taxon>
        <taxon>Tracheophyta</taxon>
        <taxon>Spermatophyta</taxon>
        <taxon>Magnoliopsida</taxon>
        <taxon>eudicotyledons</taxon>
        <taxon>Gunneridae</taxon>
        <taxon>Pentapetalae</taxon>
        <taxon>asterids</taxon>
        <taxon>lamiids</taxon>
        <taxon>Solanales</taxon>
        <taxon>Solanaceae</taxon>
        <taxon>Solanoideae</taxon>
        <taxon>Capsiceae</taxon>
        <taxon>Capsicum</taxon>
    </lineage>
</organism>
<dbReference type="PROSITE" id="PS50181">
    <property type="entry name" value="FBOX"/>
    <property type="match status" value="1"/>
</dbReference>
<dbReference type="EMBL" id="MLFT02000002">
    <property type="protein sequence ID" value="PHT55480.1"/>
    <property type="molecule type" value="Genomic_DNA"/>
</dbReference>
<dbReference type="InterPro" id="IPR036047">
    <property type="entry name" value="F-box-like_dom_sf"/>
</dbReference>
<dbReference type="NCBIfam" id="TIGR01640">
    <property type="entry name" value="F_box_assoc_1"/>
    <property type="match status" value="1"/>
</dbReference>
<evidence type="ECO:0000256" key="1">
    <source>
        <dbReference type="SAM" id="MobiDB-lite"/>
    </source>
</evidence>
<protein>
    <recommendedName>
        <fullName evidence="2">F-box domain-containing protein</fullName>
    </recommendedName>
</protein>
<comment type="caution">
    <text evidence="3">The sequence shown here is derived from an EMBL/GenBank/DDBJ whole genome shotgun (WGS) entry which is preliminary data.</text>
</comment>
<feature type="region of interest" description="Disordered" evidence="1">
    <location>
        <begin position="1"/>
        <end position="23"/>
    </location>
</feature>
<reference evidence="4" key="2">
    <citation type="journal article" date="2017" name="J. Anim. Genet.">
        <title>Multiple reference genome sequences of hot pepper reveal the massive evolution of plant disease resistance genes by retroduplication.</title>
        <authorList>
            <person name="Kim S."/>
            <person name="Park J."/>
            <person name="Yeom S.-I."/>
            <person name="Kim Y.-M."/>
            <person name="Seo E."/>
            <person name="Kim K.-T."/>
            <person name="Kim M.-S."/>
            <person name="Lee J.M."/>
            <person name="Cheong K."/>
            <person name="Shin H.-S."/>
            <person name="Kim S.-B."/>
            <person name="Han K."/>
            <person name="Lee J."/>
            <person name="Park M."/>
            <person name="Lee H.-A."/>
            <person name="Lee H.-Y."/>
            <person name="Lee Y."/>
            <person name="Oh S."/>
            <person name="Lee J.H."/>
            <person name="Choi E."/>
            <person name="Choi E."/>
            <person name="Lee S.E."/>
            <person name="Jeon J."/>
            <person name="Kim H."/>
            <person name="Choi G."/>
            <person name="Song H."/>
            <person name="Lee J."/>
            <person name="Lee S.-C."/>
            <person name="Kwon J.-K."/>
            <person name="Lee H.-Y."/>
            <person name="Koo N."/>
            <person name="Hong Y."/>
            <person name="Kim R.W."/>
            <person name="Kang W.-H."/>
            <person name="Huh J.H."/>
            <person name="Kang B.-C."/>
            <person name="Yang T.-J."/>
            <person name="Lee Y.-H."/>
            <person name="Bennetzen J.L."/>
            <person name="Choi D."/>
        </authorList>
    </citation>
    <scope>NUCLEOTIDE SEQUENCE [LARGE SCALE GENOMIC DNA]</scope>
    <source>
        <strain evidence="4">cv. PBC81</strain>
    </source>
</reference>
<dbReference type="InterPro" id="IPR017451">
    <property type="entry name" value="F-box-assoc_interact_dom"/>
</dbReference>
<evidence type="ECO:0000259" key="2">
    <source>
        <dbReference type="PROSITE" id="PS50181"/>
    </source>
</evidence>
<dbReference type="SMART" id="SM00256">
    <property type="entry name" value="FBOX"/>
    <property type="match status" value="1"/>
</dbReference>
<dbReference type="Pfam" id="PF00646">
    <property type="entry name" value="F-box"/>
    <property type="match status" value="1"/>
</dbReference>
<feature type="compositionally biased region" description="Basic residues" evidence="1">
    <location>
        <begin position="7"/>
        <end position="17"/>
    </location>
</feature>
<evidence type="ECO:0000313" key="3">
    <source>
        <dbReference type="EMBL" id="PHT55480.1"/>
    </source>
</evidence>
<dbReference type="SUPFAM" id="SSF81383">
    <property type="entry name" value="F-box domain"/>
    <property type="match status" value="1"/>
</dbReference>
<reference evidence="3 4" key="1">
    <citation type="journal article" date="2017" name="Genome Biol.">
        <title>New reference genome sequences of hot pepper reveal the massive evolution of plant disease-resistance genes by retroduplication.</title>
        <authorList>
            <person name="Kim S."/>
            <person name="Park J."/>
            <person name="Yeom S.I."/>
            <person name="Kim Y.M."/>
            <person name="Seo E."/>
            <person name="Kim K.T."/>
            <person name="Kim M.S."/>
            <person name="Lee J.M."/>
            <person name="Cheong K."/>
            <person name="Shin H.S."/>
            <person name="Kim S.B."/>
            <person name="Han K."/>
            <person name="Lee J."/>
            <person name="Park M."/>
            <person name="Lee H.A."/>
            <person name="Lee H.Y."/>
            <person name="Lee Y."/>
            <person name="Oh S."/>
            <person name="Lee J.H."/>
            <person name="Choi E."/>
            <person name="Choi E."/>
            <person name="Lee S.E."/>
            <person name="Jeon J."/>
            <person name="Kim H."/>
            <person name="Choi G."/>
            <person name="Song H."/>
            <person name="Lee J."/>
            <person name="Lee S.C."/>
            <person name="Kwon J.K."/>
            <person name="Lee H.Y."/>
            <person name="Koo N."/>
            <person name="Hong Y."/>
            <person name="Kim R.W."/>
            <person name="Kang W.H."/>
            <person name="Huh J.H."/>
            <person name="Kang B.C."/>
            <person name="Yang T.J."/>
            <person name="Lee Y.H."/>
            <person name="Bennetzen J.L."/>
            <person name="Choi D."/>
        </authorList>
    </citation>
    <scope>NUCLEOTIDE SEQUENCE [LARGE SCALE GENOMIC DNA]</scope>
    <source>
        <strain evidence="4">cv. PBC81</strain>
    </source>
</reference>
<dbReference type="STRING" id="33114.A0A2G2XDC8"/>
<dbReference type="InterPro" id="IPR050796">
    <property type="entry name" value="SCF_F-box_component"/>
</dbReference>
<name>A0A2G2XDC8_CAPBA</name>
<dbReference type="CDD" id="cd22157">
    <property type="entry name" value="F-box_AtFBW1-like"/>
    <property type="match status" value="1"/>
</dbReference>
<dbReference type="InterPro" id="IPR001810">
    <property type="entry name" value="F-box_dom"/>
</dbReference>
<gene>
    <name evidence="3" type="ORF">CQW23_03966</name>
</gene>
<accession>A0A2G2XDC8</accession>
<evidence type="ECO:0000313" key="4">
    <source>
        <dbReference type="Proteomes" id="UP000224567"/>
    </source>
</evidence>
<dbReference type="Pfam" id="PF07734">
    <property type="entry name" value="FBA_1"/>
    <property type="match status" value="1"/>
</dbReference>
<dbReference type="InterPro" id="IPR006527">
    <property type="entry name" value="F-box-assoc_dom_typ1"/>
</dbReference>
<dbReference type="PANTHER" id="PTHR31672:SF13">
    <property type="entry name" value="F-BOX PROTEIN CPR30-LIKE"/>
    <property type="match status" value="1"/>
</dbReference>
<dbReference type="AlphaFoldDB" id="A0A2G2XDC8"/>
<feature type="domain" description="F-box" evidence="2">
    <location>
        <begin position="26"/>
        <end position="76"/>
    </location>
</feature>
<dbReference type="OrthoDB" id="1867629at2759"/>
<sequence>MAPKGKGNGKKKGKGKGNSKETKCKANSDLYFPKEVVFNILSRLPVKTLLQFRCVCKQWNKLIYKPDFIAAHFRRSSSLQRSGSSLIIGSRHQESNNHVLSLYNPPASLVELDSPFPCFFPNMYIVGPTNGIVCLFNPPWGELITLWNPAMKQYKMVQLSESLPIQGLHYLASVGMAFDYQQNDLLVLRIFCVGLLSPVPNHIEMYSTKTGRWKKLKNEMVFYILEFICNAIVKGVPYWLVCMPDKFGVRAVLMRFDVGKTEFEKLPSIGRRRQHQFLVDLKDSLCMLDWDHKDDCCIDVWVLDDVDGWSMKYSVGTSFRFDQILGCLRNGDMIAKNDKGVVFLCDPITMSVKEKFSLDSKEGSCVVVDYSESLFLFGGMLPVQKQDVQDKVARKKLTRACLKFLTGQPSEIVLP</sequence>
<keyword evidence="4" id="KW-1185">Reference proteome</keyword>
<dbReference type="Gene3D" id="1.20.1280.50">
    <property type="match status" value="1"/>
</dbReference>